<dbReference type="STRING" id="1123866.NT01SARS_1191"/>
<accession>J4KRQ9</accession>
<proteinExistence type="predicted"/>
<dbReference type="GO" id="GO:0016787">
    <property type="term" value="F:hydrolase activity"/>
    <property type="evidence" value="ECO:0007669"/>
    <property type="project" value="UniProtKB-KW"/>
</dbReference>
<dbReference type="Proteomes" id="UP000010305">
    <property type="component" value="Unassembled WGS sequence"/>
</dbReference>
<dbReference type="Gene3D" id="3.40.50.1820">
    <property type="entry name" value="alpha/beta hydrolase"/>
    <property type="match status" value="1"/>
</dbReference>
<dbReference type="PANTHER" id="PTHR43194:SF2">
    <property type="entry name" value="PEROXISOMAL MEMBRANE PROTEIN LPX1"/>
    <property type="match status" value="1"/>
</dbReference>
<evidence type="ECO:0000313" key="2">
    <source>
        <dbReference type="EMBL" id="EJP71384.1"/>
    </source>
</evidence>
<gene>
    <name evidence="2" type="ORF">NT01SARS_1191</name>
</gene>
<dbReference type="InterPro" id="IPR022742">
    <property type="entry name" value="Hydrolase_4"/>
</dbReference>
<keyword evidence="2" id="KW-0378">Hydrolase</keyword>
<feature type="domain" description="Serine aminopeptidase S33" evidence="1">
    <location>
        <begin position="57"/>
        <end position="150"/>
    </location>
</feature>
<protein>
    <submittedName>
        <fullName evidence="2">Putative hydrolase, alpha/beta fold family</fullName>
    </submittedName>
</protein>
<dbReference type="AlphaFoldDB" id="J4KRQ9"/>
<evidence type="ECO:0000259" key="1">
    <source>
        <dbReference type="Pfam" id="PF12146"/>
    </source>
</evidence>
<reference evidence="2 3" key="1">
    <citation type="journal article" date="2012" name="ISME J.">
        <title>Genomic insights to SAR86, an abundant and uncultivated marine bacterial lineage.</title>
        <authorList>
            <person name="Dupont C.L."/>
            <person name="Rusch D.B."/>
            <person name="Yooseph S."/>
            <person name="Lombardo M.J."/>
            <person name="Richter R.A."/>
            <person name="Valas R."/>
            <person name="Novotny M."/>
            <person name="Yee-Greenbaum J."/>
            <person name="Selengut J.D."/>
            <person name="Haft D.H."/>
            <person name="Halpern A.L."/>
            <person name="Lasken R.S."/>
            <person name="Nealson K."/>
            <person name="Friedman R."/>
            <person name="Venter J.C."/>
        </authorList>
    </citation>
    <scope>NUCLEOTIDE SEQUENCE [LARGE SCALE GENOMIC DNA]</scope>
</reference>
<organism evidence="2 3">
    <name type="scientific">SAR86 cluster bacterium SAR86A</name>
    <dbReference type="NCBI Taxonomy" id="1123866"/>
    <lineage>
        <taxon>Bacteria</taxon>
        <taxon>Pseudomonadati</taxon>
        <taxon>Pseudomonadota</taxon>
        <taxon>Gammaproteobacteria</taxon>
        <taxon>SAR86 cluster</taxon>
    </lineage>
</organism>
<dbReference type="HOGENOM" id="CLU_920985_0_0_6"/>
<dbReference type="InterPro" id="IPR050228">
    <property type="entry name" value="Carboxylesterase_BioH"/>
</dbReference>
<dbReference type="SUPFAM" id="SSF53474">
    <property type="entry name" value="alpha/beta-Hydrolases"/>
    <property type="match status" value="1"/>
</dbReference>
<name>J4KRQ9_9GAMM</name>
<sequence>MKKVLSLLFIFLFIPIFLYFSLDRENVDINEFRLNSGYQELKLTEGVTSYKDLGDKNNEVIVLVHGATFGSLAYEEYVNVFLENNYRVITYDQYGRGFSDRVDTHISIELMEKQLKELIEHCEAENVILYGVSFGAAVAAKYASNNLENVSFIGYQVPLINSANVPLLSIVKIPLYGDLLSRVLLVPNVLKRIEEYEDLMSEKLLDHYVGQFEVKGTERFFKKFFLGNAMGNRLNDHNIIGTNSIPSYFAYAEDDLEIDSKLVEEAIKSYNNPIVKKYSGGHFFSSGIEKQVAQDFVDSIKK</sequence>
<evidence type="ECO:0000313" key="3">
    <source>
        <dbReference type="Proteomes" id="UP000010305"/>
    </source>
</evidence>
<dbReference type="InterPro" id="IPR029058">
    <property type="entry name" value="AB_hydrolase_fold"/>
</dbReference>
<dbReference type="Pfam" id="PF12146">
    <property type="entry name" value="Hydrolase_4"/>
    <property type="match status" value="1"/>
</dbReference>
<dbReference type="PANTHER" id="PTHR43194">
    <property type="entry name" value="HYDROLASE ALPHA/BETA FOLD FAMILY"/>
    <property type="match status" value="1"/>
</dbReference>
<dbReference type="EMBL" id="JH611157">
    <property type="protein sequence ID" value="EJP71384.1"/>
    <property type="molecule type" value="Genomic_DNA"/>
</dbReference>